<sequence>MPEIERRGLIFAQRQTIDNFQRESAQLPTALRVFTDDNIRLDHQIGDQAIYEDVVEGDIDQLTECLSDGGDRNSSLSGMSVHEGESDGGFANGKPMDEDVSGLIQDSLKTVYRCALCGGSPKERVSIVERNIETTYGQILMSSLSIIILISSYTQPRLMKKLQKASKWTSRTRRSLYVRDEDYLLPIRRSTTPLLEIDSARLQPQTVTCEYENCVSEYKFLLERGATRLMCENFSLRFSKEWSLGDKHHLLEGGEEVNVEEPSGDLSTEPLARCPAANEAKIAQVTVHEDKAQRDGINVNSEESLIDEDELNPPLTVAINEYESHDPTNEEEDYMDTDTGKRKKASRLGGGSYGDLKRRGTGMRDLRMKS</sequence>
<reference evidence="2 3" key="1">
    <citation type="submission" date="2024-02" db="EMBL/GenBank/DDBJ databases">
        <title>A draft genome for the cacao thread blight pathogen Marasmius crinis-equi.</title>
        <authorList>
            <person name="Cohen S.P."/>
            <person name="Baruah I.K."/>
            <person name="Amoako-Attah I."/>
            <person name="Bukari Y."/>
            <person name="Meinhardt L.W."/>
            <person name="Bailey B.A."/>
        </authorList>
    </citation>
    <scope>NUCLEOTIDE SEQUENCE [LARGE SCALE GENOMIC DNA]</scope>
    <source>
        <strain evidence="2 3">GH-76</strain>
    </source>
</reference>
<feature type="compositionally biased region" description="Basic and acidic residues" evidence="1">
    <location>
        <begin position="355"/>
        <end position="370"/>
    </location>
</feature>
<dbReference type="Proteomes" id="UP001465976">
    <property type="component" value="Unassembled WGS sequence"/>
</dbReference>
<feature type="region of interest" description="Disordered" evidence="1">
    <location>
        <begin position="323"/>
        <end position="370"/>
    </location>
</feature>
<organism evidence="2 3">
    <name type="scientific">Marasmius crinis-equi</name>
    <dbReference type="NCBI Taxonomy" id="585013"/>
    <lineage>
        <taxon>Eukaryota</taxon>
        <taxon>Fungi</taxon>
        <taxon>Dikarya</taxon>
        <taxon>Basidiomycota</taxon>
        <taxon>Agaricomycotina</taxon>
        <taxon>Agaricomycetes</taxon>
        <taxon>Agaricomycetidae</taxon>
        <taxon>Agaricales</taxon>
        <taxon>Marasmiineae</taxon>
        <taxon>Marasmiaceae</taxon>
        <taxon>Marasmius</taxon>
    </lineage>
</organism>
<keyword evidence="3" id="KW-1185">Reference proteome</keyword>
<protein>
    <submittedName>
        <fullName evidence="2">Uncharacterized protein</fullName>
    </submittedName>
</protein>
<gene>
    <name evidence="2" type="ORF">V5O48_004412</name>
</gene>
<accession>A0ABR3FQ74</accession>
<evidence type="ECO:0000256" key="1">
    <source>
        <dbReference type="SAM" id="MobiDB-lite"/>
    </source>
</evidence>
<dbReference type="EMBL" id="JBAHYK010000148">
    <property type="protein sequence ID" value="KAL0577580.1"/>
    <property type="molecule type" value="Genomic_DNA"/>
</dbReference>
<evidence type="ECO:0000313" key="3">
    <source>
        <dbReference type="Proteomes" id="UP001465976"/>
    </source>
</evidence>
<proteinExistence type="predicted"/>
<comment type="caution">
    <text evidence="2">The sequence shown here is derived from an EMBL/GenBank/DDBJ whole genome shotgun (WGS) entry which is preliminary data.</text>
</comment>
<name>A0ABR3FQ74_9AGAR</name>
<evidence type="ECO:0000313" key="2">
    <source>
        <dbReference type="EMBL" id="KAL0577580.1"/>
    </source>
</evidence>